<keyword evidence="4" id="KW-0804">Transcription</keyword>
<evidence type="ECO:0000259" key="6">
    <source>
        <dbReference type="Pfam" id="PF04545"/>
    </source>
</evidence>
<dbReference type="GO" id="GO:0030246">
    <property type="term" value="F:carbohydrate binding"/>
    <property type="evidence" value="ECO:0007669"/>
    <property type="project" value="InterPro"/>
</dbReference>
<dbReference type="EMBL" id="SPSF01000019">
    <property type="protein sequence ID" value="MPQ62195.1"/>
    <property type="molecule type" value="Genomic_DNA"/>
</dbReference>
<proteinExistence type="inferred from homology"/>
<dbReference type="SUPFAM" id="SSF100950">
    <property type="entry name" value="NagB/RpiA/CoA transferase-like"/>
    <property type="match status" value="1"/>
</dbReference>
<evidence type="ECO:0000256" key="1">
    <source>
        <dbReference type="ARBA" id="ARBA00010466"/>
    </source>
</evidence>
<reference evidence="7 8" key="1">
    <citation type="journal article" date="2019" name="Lett. Appl. Microbiol.">
        <title>A case of 'blown pack' spoilage of vacuum-packaged pork likely associated with Clostridium estertheticum in Canada.</title>
        <authorList>
            <person name="Zhang P."/>
            <person name="Ward P."/>
            <person name="McMullen L.M."/>
            <person name="Yang X."/>
        </authorList>
    </citation>
    <scope>NUCLEOTIDE SEQUENCE [LARGE SCALE GENOMIC DNA]</scope>
    <source>
        <strain evidence="7 8">MA19</strain>
    </source>
</reference>
<protein>
    <submittedName>
        <fullName evidence="7">Sugar-binding transcriptional regulator</fullName>
    </submittedName>
</protein>
<dbReference type="AlphaFoldDB" id="A0A5N7J0C8"/>
<evidence type="ECO:0000256" key="2">
    <source>
        <dbReference type="ARBA" id="ARBA00023015"/>
    </source>
</evidence>
<dbReference type="Pfam" id="PF04545">
    <property type="entry name" value="Sigma70_r4"/>
    <property type="match status" value="1"/>
</dbReference>
<evidence type="ECO:0000256" key="4">
    <source>
        <dbReference type="ARBA" id="ARBA00023163"/>
    </source>
</evidence>
<dbReference type="PANTHER" id="PTHR34294">
    <property type="entry name" value="TRANSCRIPTIONAL REGULATOR-RELATED"/>
    <property type="match status" value="1"/>
</dbReference>
<dbReference type="GO" id="GO:0003700">
    <property type="term" value="F:DNA-binding transcription factor activity"/>
    <property type="evidence" value="ECO:0007669"/>
    <property type="project" value="InterPro"/>
</dbReference>
<dbReference type="GO" id="GO:0003677">
    <property type="term" value="F:DNA binding"/>
    <property type="evidence" value="ECO:0007669"/>
    <property type="project" value="UniProtKB-KW"/>
</dbReference>
<comment type="caution">
    <text evidence="7">The sequence shown here is derived from an EMBL/GenBank/DDBJ whole genome shotgun (WGS) entry which is preliminary data.</text>
</comment>
<evidence type="ECO:0000256" key="3">
    <source>
        <dbReference type="ARBA" id="ARBA00023125"/>
    </source>
</evidence>
<dbReference type="Gene3D" id="3.40.50.1360">
    <property type="match status" value="1"/>
</dbReference>
<dbReference type="InterPro" id="IPR051054">
    <property type="entry name" value="SorC_transcr_regulators"/>
</dbReference>
<dbReference type="Proteomes" id="UP000342249">
    <property type="component" value="Unassembled WGS sequence"/>
</dbReference>
<keyword evidence="2" id="KW-0805">Transcription regulation</keyword>
<dbReference type="InterPro" id="IPR037171">
    <property type="entry name" value="NagB/RpiA_transferase-like"/>
</dbReference>
<dbReference type="GO" id="GO:0006352">
    <property type="term" value="P:DNA-templated transcription initiation"/>
    <property type="evidence" value="ECO:0007669"/>
    <property type="project" value="InterPro"/>
</dbReference>
<dbReference type="Pfam" id="PF04198">
    <property type="entry name" value="Sugar-bind"/>
    <property type="match status" value="1"/>
</dbReference>
<dbReference type="RefSeq" id="WP_152752029.1">
    <property type="nucleotide sequence ID" value="NZ_SPSE01000021.1"/>
</dbReference>
<accession>A0A5N7J0C8</accession>
<evidence type="ECO:0000259" key="5">
    <source>
        <dbReference type="Pfam" id="PF04198"/>
    </source>
</evidence>
<dbReference type="PANTHER" id="PTHR34294:SF1">
    <property type="entry name" value="TRANSCRIPTIONAL REGULATOR LSRR"/>
    <property type="match status" value="1"/>
</dbReference>
<dbReference type="Gene3D" id="1.10.10.60">
    <property type="entry name" value="Homeodomain-like"/>
    <property type="match status" value="1"/>
</dbReference>
<dbReference type="InterPro" id="IPR007324">
    <property type="entry name" value="Sugar-bd_dom_put"/>
</dbReference>
<evidence type="ECO:0000313" key="8">
    <source>
        <dbReference type="Proteomes" id="UP000342249"/>
    </source>
</evidence>
<feature type="domain" description="Sugar-binding" evidence="5">
    <location>
        <begin position="65"/>
        <end position="320"/>
    </location>
</feature>
<sequence length="327" mass="36914">MNDFDNMNENEKNSLLASVASLYYEHDMTQSQISERLFTSRSKISRLLKEARDKKIVEIIIKEPWERLMDIENEFMKRFKLKHVRIINTKGSSYELTLIKLGEIAAYYIDAKINKNTILGISWGNTIYNTVQSLKSNKNIPLTVVQIMGAALKDNPEIDGIDLVKQFAKIYGGKYHYLLAPLFVEDKDMKDKLIRDPYISDTLSLAKRATVVLTSVGSIDSTISNTAWSKYIDSYTQYSLQSSGAVGHIGGRYYDINGKQIESELNNTIIGIDLIDFYNAPDVICVAGSKEKSKAILGAIRGKYIKTLIIDDTAALKILELDDEVQL</sequence>
<name>A0A5N7J0C8_9CLOT</name>
<evidence type="ECO:0000313" key="7">
    <source>
        <dbReference type="EMBL" id="MPQ62195.1"/>
    </source>
</evidence>
<comment type="similarity">
    <text evidence="1">Belongs to the SorC transcriptional regulatory family.</text>
</comment>
<dbReference type="InterPro" id="IPR007630">
    <property type="entry name" value="RNA_pol_sigma70_r4"/>
</dbReference>
<organism evidence="7 8">
    <name type="scientific">Clostridium estertheticum</name>
    <dbReference type="NCBI Taxonomy" id="238834"/>
    <lineage>
        <taxon>Bacteria</taxon>
        <taxon>Bacillati</taxon>
        <taxon>Bacillota</taxon>
        <taxon>Clostridia</taxon>
        <taxon>Eubacteriales</taxon>
        <taxon>Clostridiaceae</taxon>
        <taxon>Clostridium</taxon>
    </lineage>
</organism>
<gene>
    <name evidence="7" type="ORF">E4V82_08715</name>
</gene>
<feature type="domain" description="RNA polymerase sigma-70 region 4" evidence="6">
    <location>
        <begin position="21"/>
        <end position="54"/>
    </location>
</feature>
<keyword evidence="3" id="KW-0238">DNA-binding</keyword>